<dbReference type="EMBL" id="BKCJ011168189">
    <property type="protein sequence ID" value="GFC97776.1"/>
    <property type="molecule type" value="Genomic_DNA"/>
</dbReference>
<evidence type="ECO:0000313" key="1">
    <source>
        <dbReference type="EMBL" id="GFC97776.1"/>
    </source>
</evidence>
<gene>
    <name evidence="1" type="ORF">Tci_869746</name>
</gene>
<dbReference type="AlphaFoldDB" id="A0A699SJC2"/>
<comment type="caution">
    <text evidence="1">The sequence shown here is derived from an EMBL/GenBank/DDBJ whole genome shotgun (WGS) entry which is preliminary data.</text>
</comment>
<sequence>SVCKSIGLRSVIRFDAQELKKVKWYVLHYSPEIDTYRSQFKRLFPNKDMKQEFLTGLGRRLQQYLPDKIAKPIIELCSLFKKICSETLMEDDMLKAQIKVVDILCDLELIYPPALFR</sequence>
<proteinExistence type="predicted"/>
<feature type="non-terminal residue" evidence="1">
    <location>
        <position position="117"/>
    </location>
</feature>
<organism evidence="1">
    <name type="scientific">Tanacetum cinerariifolium</name>
    <name type="common">Dalmatian daisy</name>
    <name type="synonym">Chrysanthemum cinerariifolium</name>
    <dbReference type="NCBI Taxonomy" id="118510"/>
    <lineage>
        <taxon>Eukaryota</taxon>
        <taxon>Viridiplantae</taxon>
        <taxon>Streptophyta</taxon>
        <taxon>Embryophyta</taxon>
        <taxon>Tracheophyta</taxon>
        <taxon>Spermatophyta</taxon>
        <taxon>Magnoliopsida</taxon>
        <taxon>eudicotyledons</taxon>
        <taxon>Gunneridae</taxon>
        <taxon>Pentapetalae</taxon>
        <taxon>asterids</taxon>
        <taxon>campanulids</taxon>
        <taxon>Asterales</taxon>
        <taxon>Asteraceae</taxon>
        <taxon>Asteroideae</taxon>
        <taxon>Anthemideae</taxon>
        <taxon>Anthemidinae</taxon>
        <taxon>Tanacetum</taxon>
    </lineage>
</organism>
<protein>
    <submittedName>
        <fullName evidence="1">Uncharacterized protein</fullName>
    </submittedName>
</protein>
<reference evidence="1" key="1">
    <citation type="journal article" date="2019" name="Sci. Rep.">
        <title>Draft genome of Tanacetum cinerariifolium, the natural source of mosquito coil.</title>
        <authorList>
            <person name="Yamashiro T."/>
            <person name="Shiraishi A."/>
            <person name="Satake H."/>
            <person name="Nakayama K."/>
        </authorList>
    </citation>
    <scope>NUCLEOTIDE SEQUENCE</scope>
</reference>
<name>A0A699SJC2_TANCI</name>
<feature type="non-terminal residue" evidence="1">
    <location>
        <position position="1"/>
    </location>
</feature>
<accession>A0A699SJC2</accession>